<reference evidence="1 2" key="1">
    <citation type="submission" date="2018-12" db="EMBL/GenBank/DDBJ databases">
        <title>Mesorhizobium carbonis sp. nov., isolated from coal mine water.</title>
        <authorList>
            <person name="Xin W."/>
            <person name="Xu Z."/>
            <person name="Xiang F."/>
            <person name="Zhang J."/>
            <person name="Xi L."/>
            <person name="Liu J."/>
        </authorList>
    </citation>
    <scope>NUCLEOTIDE SEQUENCE [LARGE SCALE GENOMIC DNA]</scope>
    <source>
        <strain evidence="1 2">B2.3</strain>
    </source>
</reference>
<proteinExistence type="predicted"/>
<evidence type="ECO:0000313" key="1">
    <source>
        <dbReference type="EMBL" id="RST87918.1"/>
    </source>
</evidence>
<dbReference type="InterPro" id="IPR010385">
    <property type="entry name" value="DUF982"/>
</dbReference>
<evidence type="ECO:0000313" key="2">
    <source>
        <dbReference type="Proteomes" id="UP000278398"/>
    </source>
</evidence>
<sequence>MQNVLESGWFDAPVKVMDAAAARAYDVTNTRQAAEILLHRWPNEWSGSHRAARLACLAVLKGFKPPVLARRAFAEAAREADILAEGTALPEIIDMKKDVTKVPTEDKPFERAVTVSDSVGKIEIVSVRDARDYLQNVTWPNGASQEDALNAVQAALDGTVPASDACARFVDAARQAGVLVSD</sequence>
<accession>A0A3R9ZUB6</accession>
<organism evidence="1 2">
    <name type="scientific">Aquibium carbonis</name>
    <dbReference type="NCBI Taxonomy" id="2495581"/>
    <lineage>
        <taxon>Bacteria</taxon>
        <taxon>Pseudomonadati</taxon>
        <taxon>Pseudomonadota</taxon>
        <taxon>Alphaproteobacteria</taxon>
        <taxon>Hyphomicrobiales</taxon>
        <taxon>Phyllobacteriaceae</taxon>
        <taxon>Aquibium</taxon>
    </lineage>
</organism>
<dbReference type="AlphaFoldDB" id="A0A3R9ZUB6"/>
<gene>
    <name evidence="1" type="ORF">EJC49_02810</name>
</gene>
<protein>
    <submittedName>
        <fullName evidence="1">DUF982 domain-containing protein</fullName>
    </submittedName>
</protein>
<name>A0A3R9ZUB6_9HYPH</name>
<dbReference type="Proteomes" id="UP000278398">
    <property type="component" value="Unassembled WGS sequence"/>
</dbReference>
<comment type="caution">
    <text evidence="1">The sequence shown here is derived from an EMBL/GenBank/DDBJ whole genome shotgun (WGS) entry which is preliminary data.</text>
</comment>
<dbReference type="Pfam" id="PF06169">
    <property type="entry name" value="DUF982"/>
    <property type="match status" value="2"/>
</dbReference>
<dbReference type="Gene3D" id="6.10.250.730">
    <property type="match status" value="2"/>
</dbReference>
<dbReference type="OrthoDB" id="8084653at2"/>
<dbReference type="RefSeq" id="WP_126697946.1">
    <property type="nucleotide sequence ID" value="NZ_RWKW01000007.1"/>
</dbReference>
<dbReference type="EMBL" id="RWKW01000007">
    <property type="protein sequence ID" value="RST87918.1"/>
    <property type="molecule type" value="Genomic_DNA"/>
</dbReference>
<keyword evidence="2" id="KW-1185">Reference proteome</keyword>